<evidence type="ECO:0000259" key="3">
    <source>
        <dbReference type="Pfam" id="PF13871"/>
    </source>
</evidence>
<comment type="caution">
    <text evidence="5">The sequence shown here is derived from an EMBL/GenBank/DDBJ whole genome shotgun (WGS) entry which is preliminary data.</text>
</comment>
<sequence>MNDLFTPIRISLEDAIHAIAKRIATCTLDKPALFETMRALNGGDAADGKWSQRDAYDLIEAGLVRHLMDSPALRTRDDIARISELAEALPTQTVRSEDQIRWQQFSTPADLAALMVNLAQPRAEDVVLEPSAGHGMLAAMLPPVAALHLNEIDPKRRAKLAALFPQADLTDFDGAMLTSLLPSKIKPSLILMNPPFARSKGRGVDPHAAVRHLRSGIAKARPGARIVAIMPDGFITSAKMMPIYQQTLAGCTVVTSCRLASCYRKQGTSVAVRLYVIDKRPGTIKPSVICRNTVAELCEAVAITPRASLEAADPTRVVPPHNPSGSLFKAVRSAKQSTSERVRQKPAAKSSAVAPLDYKTLQTPRPLGKQAGVYLPYRPSRIDIAGSGEHPTPLVESVAMGSIPAPVPDYVPNLPKRLVEEEALSEAQLETVIYAGSAWQQFLPGRFKPSEEGVGLTLAPDGEAYRKGYFLGDGTGAGKGRQIAGCILDSWLAGCRRAVWVSKNESLLEDARRDWQALGGLPADIQPLSNWKIDQPVPFREGILFVTYPTLRSQRQDATRLDQLFAWAGEDFDGVIAFDESHEMGGVAGGEGMRGKQGGSQQGIAGVLLQNRLPKARVLYASATGASDVNNLAYAVRLGLWGPETGFASREEFIGQIRGGGIAAMEVVSRDLKALGLYQARALSFAGVEYEVLKHDLTPEQTHIYDAYAHAWAIIHQNMEAALEATGVVDDIAGETLNSGAKAAARSRFESCKQRFFNQVLLSMKLPSLIAAVDAHLAKDMSVVIQLVSTAESILDRRLDALSPEERAHLEIDLSPRENVIDYLERAFPTQQMQAFVDDTGKERSMPMFDEDGRPVHNQVALESRARLIEQLCAMPPIKPALDGLIEHYGPDRIAEVTGRTKRLVPQSDGSQRLESRSKRTNQSETEQFMDGRKRVLIFSDAGGTGRSYHASLDAQNQQRRVHFLLEPGWRADRAIQGLGRTHRTHQTATPLFRPVTTDCKGELRFTSTIARRLDSLGALTRGQRQTGGQNLFDPADNLESEYAKAALVTWFHLLSSGKLASATLLDFERRSGLKLTGEGGVLVDDLPPIQRWLNRILALPIDMQNAIFDEFLGLVEARVAAAREAGRLDVGVETVQVESAHVEEDRVLRTDERTGATSHLLTLSLTSKVKPMPLSRVLERREWTTNPRLMRNAKSRRVALAEDARSFMEDDGTVVPRVLITRPTRREYRLLADLKESAWEPCGEGEFSKLWEAEVKDAGSRGRTETVYLATGLLLPIWSSLPKDRLAVHRIVDEAGQSWLGRIVEDADVPGLLKTFGVEAEFKLTPNAIVAAVQQGKPIKIERPFAMTIKRSLVASEQRIEICGEIGAQLEWLKSLGCFTEIIQYRTRVFVPTNRLCEVFALMLAGH</sequence>
<keyword evidence="6" id="KW-1185">Reference proteome</keyword>
<dbReference type="PANTHER" id="PTHR12706">
    <property type="entry name" value="STRAWBERRY NOTCH-RELATED"/>
    <property type="match status" value="1"/>
</dbReference>
<dbReference type="InterPro" id="IPR039187">
    <property type="entry name" value="SNO_AAA"/>
</dbReference>
<dbReference type="SUPFAM" id="SSF53335">
    <property type="entry name" value="S-adenosyl-L-methionine-dependent methyltransferases"/>
    <property type="match status" value="1"/>
</dbReference>
<keyword evidence="5" id="KW-0808">Transferase</keyword>
<protein>
    <submittedName>
        <fullName evidence="5">Methylase</fullName>
    </submittedName>
</protein>
<accession>A0A074MXT7</accession>
<dbReference type="GO" id="GO:0032259">
    <property type="term" value="P:methylation"/>
    <property type="evidence" value="ECO:0007669"/>
    <property type="project" value="UniProtKB-KW"/>
</dbReference>
<evidence type="ECO:0000259" key="4">
    <source>
        <dbReference type="Pfam" id="PF13872"/>
    </source>
</evidence>
<dbReference type="Proteomes" id="UP000027647">
    <property type="component" value="Unassembled WGS sequence"/>
</dbReference>
<reference evidence="5 6" key="1">
    <citation type="submission" date="2014-04" db="EMBL/GenBank/DDBJ databases">
        <title>A comprehensive comparison of genomes of Erythrobacter spp. strains.</title>
        <authorList>
            <person name="Zheng Q."/>
        </authorList>
    </citation>
    <scope>NUCLEOTIDE SEQUENCE [LARGE SCALE GENOMIC DNA]</scope>
    <source>
        <strain evidence="5 6">DSM 6997</strain>
    </source>
</reference>
<evidence type="ECO:0000313" key="6">
    <source>
        <dbReference type="Proteomes" id="UP000027647"/>
    </source>
</evidence>
<dbReference type="Pfam" id="PF13871">
    <property type="entry name" value="Helicase_C_4"/>
    <property type="match status" value="1"/>
</dbReference>
<dbReference type="eggNOG" id="COG0827">
    <property type="taxonomic scope" value="Bacteria"/>
</dbReference>
<keyword evidence="5" id="KW-0489">Methyltransferase</keyword>
<feature type="region of interest" description="Disordered" evidence="2">
    <location>
        <begin position="902"/>
        <end position="928"/>
    </location>
</feature>
<dbReference type="InterPro" id="IPR026937">
    <property type="entry name" value="SBNO_Helicase_C_dom"/>
</dbReference>
<dbReference type="InterPro" id="IPR029063">
    <property type="entry name" value="SAM-dependent_MTases_sf"/>
</dbReference>
<proteinExistence type="inferred from homology"/>
<dbReference type="PANTHER" id="PTHR12706:SF30">
    <property type="entry name" value="PROTEIN STRAWBERRY NOTCH-RELATED"/>
    <property type="match status" value="1"/>
</dbReference>
<dbReference type="InterPro" id="IPR026741">
    <property type="entry name" value="SNO"/>
</dbReference>
<dbReference type="SUPFAM" id="SSF52540">
    <property type="entry name" value="P-loop containing nucleoside triphosphate hydrolases"/>
    <property type="match status" value="1"/>
</dbReference>
<dbReference type="Gene3D" id="3.40.50.150">
    <property type="entry name" value="Vaccinia Virus protein VP39"/>
    <property type="match status" value="1"/>
</dbReference>
<feature type="domain" description="Strawberry notch AAA" evidence="4">
    <location>
        <begin position="389"/>
        <end position="707"/>
    </location>
</feature>
<feature type="domain" description="Strawberry notch helicase C" evidence="3">
    <location>
        <begin position="881"/>
        <end position="1135"/>
    </location>
</feature>
<evidence type="ECO:0000313" key="5">
    <source>
        <dbReference type="EMBL" id="KEO90447.1"/>
    </source>
</evidence>
<gene>
    <name evidence="5" type="ORF">EH31_10185</name>
</gene>
<dbReference type="InterPro" id="IPR027417">
    <property type="entry name" value="P-loop_NTPase"/>
</dbReference>
<dbReference type="GO" id="GO:0008168">
    <property type="term" value="F:methyltransferase activity"/>
    <property type="evidence" value="ECO:0007669"/>
    <property type="project" value="UniProtKB-KW"/>
</dbReference>
<dbReference type="STRING" id="1044.EH31_10185"/>
<dbReference type="Pfam" id="PF13872">
    <property type="entry name" value="AAA_34"/>
    <property type="match status" value="1"/>
</dbReference>
<dbReference type="OrthoDB" id="270332at2"/>
<organism evidence="5 6">
    <name type="scientific">Erythrobacter longus</name>
    <dbReference type="NCBI Taxonomy" id="1044"/>
    <lineage>
        <taxon>Bacteria</taxon>
        <taxon>Pseudomonadati</taxon>
        <taxon>Pseudomonadota</taxon>
        <taxon>Alphaproteobacteria</taxon>
        <taxon>Sphingomonadales</taxon>
        <taxon>Erythrobacteraceae</taxon>
        <taxon>Erythrobacter/Porphyrobacter group</taxon>
        <taxon>Erythrobacter</taxon>
    </lineage>
</organism>
<evidence type="ECO:0000256" key="1">
    <source>
        <dbReference type="ARBA" id="ARBA00006992"/>
    </source>
</evidence>
<name>A0A074MXT7_ERYLO</name>
<dbReference type="RefSeq" id="WP_034959895.1">
    <property type="nucleotide sequence ID" value="NZ_JMIW01000003.1"/>
</dbReference>
<dbReference type="EMBL" id="JMIW01000003">
    <property type="protein sequence ID" value="KEO90447.1"/>
    <property type="molecule type" value="Genomic_DNA"/>
</dbReference>
<dbReference type="GO" id="GO:0006355">
    <property type="term" value="P:regulation of DNA-templated transcription"/>
    <property type="evidence" value="ECO:0007669"/>
    <property type="project" value="InterPro"/>
</dbReference>
<evidence type="ECO:0000256" key="2">
    <source>
        <dbReference type="SAM" id="MobiDB-lite"/>
    </source>
</evidence>
<dbReference type="eggNOG" id="COG0553">
    <property type="taxonomic scope" value="Bacteria"/>
</dbReference>
<comment type="similarity">
    <text evidence="1">Belongs to the SBNO family.</text>
</comment>